<dbReference type="AlphaFoldDB" id="A0A316WEK6"/>
<dbReference type="InterPro" id="IPR045619">
    <property type="entry name" value="DUF6443"/>
</dbReference>
<dbReference type="RefSeq" id="WP_109739240.1">
    <property type="nucleotide sequence ID" value="NZ_PPEG02000011.1"/>
</dbReference>
<feature type="domain" description="DUF6443" evidence="2">
    <location>
        <begin position="30"/>
        <end position="149"/>
    </location>
</feature>
<feature type="region of interest" description="Disordered" evidence="1">
    <location>
        <begin position="1132"/>
        <end position="1165"/>
    </location>
</feature>
<evidence type="ECO:0000256" key="1">
    <source>
        <dbReference type="SAM" id="MobiDB-lite"/>
    </source>
</evidence>
<organism evidence="3 4">
    <name type="scientific">Chryseobacterium viscerum</name>
    <dbReference type="NCBI Taxonomy" id="1037377"/>
    <lineage>
        <taxon>Bacteria</taxon>
        <taxon>Pseudomonadati</taxon>
        <taxon>Bacteroidota</taxon>
        <taxon>Flavobacteriia</taxon>
        <taxon>Flavobacteriales</taxon>
        <taxon>Weeksellaceae</taxon>
        <taxon>Chryseobacterium group</taxon>
        <taxon>Chryseobacterium</taxon>
    </lineage>
</organism>
<dbReference type="PANTHER" id="PTHR32305">
    <property type="match status" value="1"/>
</dbReference>
<proteinExistence type="predicted"/>
<protein>
    <submittedName>
        <fullName evidence="3">Sugar-binding protein</fullName>
    </submittedName>
</protein>
<accession>A0A316WEK6</accession>
<evidence type="ECO:0000259" key="2">
    <source>
        <dbReference type="Pfam" id="PF20041"/>
    </source>
</evidence>
<dbReference type="PANTHER" id="PTHR32305:SF15">
    <property type="entry name" value="PROTEIN RHSA-RELATED"/>
    <property type="match status" value="1"/>
</dbReference>
<dbReference type="Gene3D" id="2.180.10.10">
    <property type="entry name" value="RHS repeat-associated core"/>
    <property type="match status" value="1"/>
</dbReference>
<dbReference type="NCBIfam" id="TIGR03696">
    <property type="entry name" value="Rhs_assc_core"/>
    <property type="match status" value="1"/>
</dbReference>
<reference evidence="3 4" key="1">
    <citation type="submission" date="2018-04" db="EMBL/GenBank/DDBJ databases">
        <title>Chryseobacterium oncorhynchi 701B-08T from rainbow trout, and Chryseobacterium viscerum 687B-08T from diseased fish.</title>
        <authorList>
            <person name="Jeong J.-J."/>
            <person name="Lee Y.J."/>
            <person name="Pathiraja D."/>
            <person name="Park B."/>
            <person name="Choi I.-G."/>
            <person name="Kim K.D."/>
        </authorList>
    </citation>
    <scope>NUCLEOTIDE SEQUENCE [LARGE SCALE GENOMIC DNA]</scope>
    <source>
        <strain evidence="3 4">687B-08</strain>
    </source>
</reference>
<dbReference type="Pfam" id="PF20041">
    <property type="entry name" value="DUF6443"/>
    <property type="match status" value="1"/>
</dbReference>
<dbReference type="Proteomes" id="UP000236413">
    <property type="component" value="Unassembled WGS sequence"/>
</dbReference>
<evidence type="ECO:0000313" key="3">
    <source>
        <dbReference type="EMBL" id="PWN58536.1"/>
    </source>
</evidence>
<dbReference type="EMBL" id="PPEG02000011">
    <property type="protein sequence ID" value="PWN58536.1"/>
    <property type="molecule type" value="Genomic_DNA"/>
</dbReference>
<dbReference type="InterPro" id="IPR050708">
    <property type="entry name" value="T6SS_VgrG/RHS"/>
</dbReference>
<gene>
    <name evidence="3" type="ORF">C1634_023610</name>
</gene>
<dbReference type="InterPro" id="IPR022385">
    <property type="entry name" value="Rhs_assc_core"/>
</dbReference>
<evidence type="ECO:0000313" key="4">
    <source>
        <dbReference type="Proteomes" id="UP000236413"/>
    </source>
</evidence>
<comment type="caution">
    <text evidence="3">The sequence shown here is derived from an EMBL/GenBank/DDBJ whole genome shotgun (WGS) entry which is preliminary data.</text>
</comment>
<sequence>MKKIIIPIGILIMGTAKSQLSQLPNTENYVQTKTYLDYNGASVTKSSETVQYLDGLGRPKQIINIKASPLGKDVVVPIVYDQFGRQIKEYLPIPQSGTSNGTLVSDPFSNVSSSPYGSEKIYTEKIIENSPLDRVLEQKQVGNDWNTKPVKFGYDVNTTGDNVRKFAAPTTLANGITTSTISNDGIYGDFQLYKNTVADEDENKTIEFKNSRGQVVLVRKVISATENADTYYVYNKYDQLVFVIPPLLSQLASWGTPEHDALAYQYRYDGRNRLVGKKFPGKGWEFMVYDTQDKLVATQDAELNAKGQWLFTKYDQLGRVAYTGISTGGTRAEEQTKAEAFGFNNVNRAGTVGFSSQGMDVYYGSRDFAYPQGSSIVSLLSVNYYDTYPGYSFNPALPANTTDMTVLTDTSSADGRSTRGLPLVSLVKNIEDDNWTKNYTYYDNKGRAVGSHSINHLGGFTRTESKLDFAGLPKQTITRHKRLDSDTERVITETFDYDDQNRLLVHKHQVDSNQVEYLTQNKYNEISQLESKKVGGIAAASPLQQMDYKYNIRGWLTQINDPSNLNGKLFGYEMRYNNPANPLSVGKFNGNITEIDWNNGSENLLKRYNYEYDKLNRLVNAFYKEPSTGNSGYFDEYLTYDLNGNIKTLKRNATPISAGTTFTQIDNLTYRYTGNRLDQVIEDGMNDTGYEGGNNIIGYDLNGSMKDMLDKGIHGIVYNHLNLPNDFSITQINAVGEVNNFGLSYLYRADGTKVRKTYTSGGGRGNTTITTNMTDYLDGFQYRYSGTSICLWCRTSVAYEQEAFKNENINDAKIPIKPAWLLDFVSTAEGFYSFLENRYIYQYKDHLGNTRVSFAKDSSGALEVTDTNNYYAFGMNHVGGIKSLLGGYLNYKYNGKELQESGMYDYGARFYMPDLGRWGVVDPLAEKMTRHSPYNYAFNNPIRFIDPDGRQNEDVIVLGNSAGAKGAGHQAVLVGDNKKGWTYISKDGASKSGGAYGDSRYTVKHFKSLDEFKNSAHNFEVMDGTNHSKIGGGEESNMIFKLDKDGNKIQRYDQAYYINTNDKDSEGIAAGISVAQEKYCLTQSDCSDVPSAVLRKMKSPDGEVVITGEGAPGLLGESPRVKQKWIELRNDGKDIDSKVKPSSLRLQEEEDGSIPKKWGGASGRW</sequence>
<name>A0A316WEK6_9FLAO</name>